<sequence>MGASRAVAVKANVLNKIVREASGVHNYTIVAPIRMADNTKQKQEILEPETNPRVRPYAQEAKFKPVLCSFGHRPKSASRTFHPATMKFRLKHGEIARGGDNVHKTGFGLPVSVLKQVLKAPKLHRPGEGDFLFGGQLDPEDSMLSENAADSSMHDEHVVEPGENYENLFFSEDEHRKMFKPVNQPKGSRKPSNSSTSAPQVNNAAWNASNQPTHDSRAASFLHQQDDTSLGQASWVSSIEREQAAKAAAHKPPHLVYPKLEPMEGNTDGRPSWDQAHHRVQRSSNDLFQLRASKLTTGSKALSLGDRLKRFAALSVAETQPVLFCTEKQETDKKILAGIEHKVPKPTSHLGRPVYLDPNNNELKIIKHYRKKDLQQENAKREAQEYQKLLKTIPKVEYFPTSRLAEMRSKSTLQEGSSISAGNSGTLHAATKDGIDLENSTDMYHNAHNASTSKAPSKLSASMSTWSKYDTSVLENTDWEDTETKMRAAMKAAKAGDTRALFALNLQNSALLSKTLAPLDTGGVE</sequence>
<accession>A0A7S3HMW2</accession>
<dbReference type="AlphaFoldDB" id="A0A7S3HMW2"/>
<evidence type="ECO:0000256" key="1">
    <source>
        <dbReference type="SAM" id="MobiDB-lite"/>
    </source>
</evidence>
<feature type="region of interest" description="Disordered" evidence="1">
    <location>
        <begin position="130"/>
        <end position="150"/>
    </location>
</feature>
<evidence type="ECO:0000313" key="2">
    <source>
        <dbReference type="EMBL" id="CAE0300131.1"/>
    </source>
</evidence>
<organism evidence="2">
    <name type="scientific">Spumella elongata</name>
    <dbReference type="NCBI Taxonomy" id="89044"/>
    <lineage>
        <taxon>Eukaryota</taxon>
        <taxon>Sar</taxon>
        <taxon>Stramenopiles</taxon>
        <taxon>Ochrophyta</taxon>
        <taxon>Chrysophyceae</taxon>
        <taxon>Chromulinales</taxon>
        <taxon>Chromulinaceae</taxon>
        <taxon>Spumella</taxon>
    </lineage>
</organism>
<gene>
    <name evidence="2" type="ORF">SELO1098_LOCUS28987</name>
</gene>
<dbReference type="EMBL" id="HBIC01056578">
    <property type="protein sequence ID" value="CAE0300131.1"/>
    <property type="molecule type" value="Transcribed_RNA"/>
</dbReference>
<feature type="region of interest" description="Disordered" evidence="1">
    <location>
        <begin position="180"/>
        <end position="217"/>
    </location>
</feature>
<protein>
    <submittedName>
        <fullName evidence="2">Uncharacterized protein</fullName>
    </submittedName>
</protein>
<proteinExistence type="predicted"/>
<name>A0A7S3HMW2_9STRA</name>
<reference evidence="2" key="1">
    <citation type="submission" date="2021-01" db="EMBL/GenBank/DDBJ databases">
        <authorList>
            <person name="Corre E."/>
            <person name="Pelletier E."/>
            <person name="Niang G."/>
            <person name="Scheremetjew M."/>
            <person name="Finn R."/>
            <person name="Kale V."/>
            <person name="Holt S."/>
            <person name="Cochrane G."/>
            <person name="Meng A."/>
            <person name="Brown T."/>
            <person name="Cohen L."/>
        </authorList>
    </citation>
    <scope>NUCLEOTIDE SEQUENCE</scope>
    <source>
        <strain evidence="2">CCAP 955/1</strain>
    </source>
</reference>
<feature type="compositionally biased region" description="Polar residues" evidence="1">
    <location>
        <begin position="190"/>
        <end position="213"/>
    </location>
</feature>